<proteinExistence type="inferred from homology"/>
<dbReference type="InterPro" id="IPR039421">
    <property type="entry name" value="Type_1_exporter"/>
</dbReference>
<dbReference type="EMBL" id="JADGJW010000057">
    <property type="protein sequence ID" value="KAJ3225582.1"/>
    <property type="molecule type" value="Genomic_DNA"/>
</dbReference>
<evidence type="ECO:0000313" key="16">
    <source>
        <dbReference type="EMBL" id="KAJ3225582.1"/>
    </source>
</evidence>
<evidence type="ECO:0000256" key="5">
    <source>
        <dbReference type="ARBA" id="ARBA00022741"/>
    </source>
</evidence>
<dbReference type="InterPro" id="IPR003439">
    <property type="entry name" value="ABC_transporter-like_ATP-bd"/>
</dbReference>
<feature type="domain" description="ABC transporter" evidence="14">
    <location>
        <begin position="379"/>
        <end position="644"/>
    </location>
</feature>
<keyword evidence="7" id="KW-1278">Translocase</keyword>
<dbReference type="PANTHER" id="PTHR24221">
    <property type="entry name" value="ATP-BINDING CASSETTE SUB-FAMILY B"/>
    <property type="match status" value="1"/>
</dbReference>
<feature type="domain" description="ABC transmembrane type-1" evidence="15">
    <location>
        <begin position="125"/>
        <end position="372"/>
    </location>
</feature>
<dbReference type="GO" id="GO:0140359">
    <property type="term" value="F:ABC-type transporter activity"/>
    <property type="evidence" value="ECO:0007669"/>
    <property type="project" value="InterPro"/>
</dbReference>
<keyword evidence="3" id="KW-0813">Transport</keyword>
<dbReference type="SUPFAM" id="SSF52540">
    <property type="entry name" value="P-loop containing nucleoside triphosphate hydrolases"/>
    <property type="match status" value="2"/>
</dbReference>
<dbReference type="InterPro" id="IPR027417">
    <property type="entry name" value="P-loop_NTPase"/>
</dbReference>
<evidence type="ECO:0000256" key="10">
    <source>
        <dbReference type="ARBA" id="ARBA00024363"/>
    </source>
</evidence>
<accession>A0AAD5U661</accession>
<dbReference type="Pfam" id="PF00664">
    <property type="entry name" value="ABC_membrane"/>
    <property type="match status" value="2"/>
</dbReference>
<keyword evidence="8 13" id="KW-1133">Transmembrane helix</keyword>
<evidence type="ECO:0000259" key="14">
    <source>
        <dbReference type="PROSITE" id="PS50893"/>
    </source>
</evidence>
<reference evidence="16" key="1">
    <citation type="submission" date="2020-05" db="EMBL/GenBank/DDBJ databases">
        <title>Phylogenomic resolution of chytrid fungi.</title>
        <authorList>
            <person name="Stajich J.E."/>
            <person name="Amses K."/>
            <person name="Simmons R."/>
            <person name="Seto K."/>
            <person name="Myers J."/>
            <person name="Bonds A."/>
            <person name="Quandt C.A."/>
            <person name="Barry K."/>
            <person name="Liu P."/>
            <person name="Grigoriev I."/>
            <person name="Longcore J.E."/>
            <person name="James T.Y."/>
        </authorList>
    </citation>
    <scope>NUCLEOTIDE SEQUENCE</scope>
    <source>
        <strain evidence="16">JEL0476</strain>
    </source>
</reference>
<dbReference type="SMART" id="SM00382">
    <property type="entry name" value="AAA"/>
    <property type="match status" value="1"/>
</dbReference>
<keyword evidence="9 13" id="KW-0472">Membrane</keyword>
<evidence type="ECO:0000313" key="17">
    <source>
        <dbReference type="Proteomes" id="UP001211065"/>
    </source>
</evidence>
<keyword evidence="4 13" id="KW-0812">Transmembrane</keyword>
<dbReference type="InterPro" id="IPR003593">
    <property type="entry name" value="AAA+_ATPase"/>
</dbReference>
<evidence type="ECO:0000256" key="2">
    <source>
        <dbReference type="ARBA" id="ARBA00011738"/>
    </source>
</evidence>
<dbReference type="AlphaFoldDB" id="A0AAD5U661"/>
<name>A0AAD5U661_9FUNG</name>
<feature type="transmembrane region" description="Helical" evidence="13">
    <location>
        <begin position="287"/>
        <end position="309"/>
    </location>
</feature>
<feature type="transmembrane region" description="Helical" evidence="13">
    <location>
        <begin position="163"/>
        <end position="182"/>
    </location>
</feature>
<dbReference type="SUPFAM" id="SSF90123">
    <property type="entry name" value="ABC transporter transmembrane region"/>
    <property type="match status" value="1"/>
</dbReference>
<dbReference type="Gene3D" id="1.20.1560.10">
    <property type="entry name" value="ABC transporter type 1, transmembrane domain"/>
    <property type="match status" value="1"/>
</dbReference>
<dbReference type="InterPro" id="IPR011527">
    <property type="entry name" value="ABC1_TM_dom"/>
</dbReference>
<evidence type="ECO:0000256" key="6">
    <source>
        <dbReference type="ARBA" id="ARBA00022840"/>
    </source>
</evidence>
<comment type="similarity">
    <text evidence="10">Belongs to the ABC transporter superfamily. ABCB family. Heavy Metal importer (TC 3.A.1.210) subfamily.</text>
</comment>
<keyword evidence="17" id="KW-1185">Reference proteome</keyword>
<comment type="caution">
    <text evidence="16">The sequence shown here is derived from an EMBL/GenBank/DDBJ whole genome shotgun (WGS) entry which is preliminary data.</text>
</comment>
<dbReference type="GO" id="GO:0006879">
    <property type="term" value="P:intracellular iron ion homeostasis"/>
    <property type="evidence" value="ECO:0007669"/>
    <property type="project" value="TreeGrafter"/>
</dbReference>
<dbReference type="CDD" id="cd18582">
    <property type="entry name" value="ABC_6TM_ATM1_ABCB7"/>
    <property type="match status" value="1"/>
</dbReference>
<evidence type="ECO:0000256" key="9">
    <source>
        <dbReference type="ARBA" id="ARBA00023136"/>
    </source>
</evidence>
<organism evidence="16 17">
    <name type="scientific">Clydaea vesicula</name>
    <dbReference type="NCBI Taxonomy" id="447962"/>
    <lineage>
        <taxon>Eukaryota</taxon>
        <taxon>Fungi</taxon>
        <taxon>Fungi incertae sedis</taxon>
        <taxon>Chytridiomycota</taxon>
        <taxon>Chytridiomycota incertae sedis</taxon>
        <taxon>Chytridiomycetes</taxon>
        <taxon>Lobulomycetales</taxon>
        <taxon>Lobulomycetaceae</taxon>
        <taxon>Clydaea</taxon>
    </lineage>
</organism>
<dbReference type="PANTHER" id="PTHR24221:SF402">
    <property type="entry name" value="IRON-SULFUR CLUSTERS TRANSPORTER ABCB7, MITOCHONDRIAL"/>
    <property type="match status" value="1"/>
</dbReference>
<dbReference type="GO" id="GO:0016887">
    <property type="term" value="F:ATP hydrolysis activity"/>
    <property type="evidence" value="ECO:0007669"/>
    <property type="project" value="InterPro"/>
</dbReference>
<evidence type="ECO:0000256" key="3">
    <source>
        <dbReference type="ARBA" id="ARBA00022448"/>
    </source>
</evidence>
<evidence type="ECO:0000256" key="12">
    <source>
        <dbReference type="ARBA" id="ARBA00040792"/>
    </source>
</evidence>
<dbReference type="Proteomes" id="UP001211065">
    <property type="component" value="Unassembled WGS sequence"/>
</dbReference>
<sequence>MSWFPRISSCRINQKLLLPTLHTKQNNRVICNQKLDYFTKKTTINSKNLISNPFTPQLNSKFFFSSSALKQKENNPDELKKLNFNGAKNVEATKASQAQSDWKIVKELLIYLWPKDSRNLRARVVLSLGLLFTGKILNVYIPISFKAAVDSLNVQPVLQQSHTVMMVAGAALLAYGGARFGASLFSELRNAVFGTVAQTAIRTASRNIFYHLHSLDLNYHLSRQTGGLIRAMDRGRKVRLTNCLFKLVFLGAKGINQVLSSMIFHIVPTAFEITLVCAILTYSYGWIYAALSLATIAAFTSFTAVTTQWRTKFRKQMNKADNEGASTATDSLLNFEAVKHFNNEKFEMKKYDESLKKYELAAASQGVLDGTLTVGDLVMVNENVHFGYGNNRKILNGLSFKLNAGSSVAFVGASGSGKSTILKLLFRFYDPQEGRILIDGQDIRFVTLESLRACLGVMPQDTILFNQSIKYNIAYGKPSASLEEVVEVSKKAHIHDIITTHFPKQYESQVGERGLVISGGEKQRVQLARDPPIILFDEPTSALDMTTESSIMENIQNFLHTSPKSDSLYYQLMNLETKENTTDSDAENYIKPVQTRTGVFIAHRLSTIMNCDLILVLENGKLLEKGNHESLIKLDGVYAHMFNAQKFRLEDDSILQEELPSEEQLTLSKENDKKV</sequence>
<evidence type="ECO:0000256" key="11">
    <source>
        <dbReference type="ARBA" id="ARBA00039906"/>
    </source>
</evidence>
<feature type="transmembrane region" description="Helical" evidence="13">
    <location>
        <begin position="124"/>
        <end position="143"/>
    </location>
</feature>
<comment type="subunit">
    <text evidence="2">Homodimer.</text>
</comment>
<evidence type="ECO:0000256" key="1">
    <source>
        <dbReference type="ARBA" id="ARBA00004225"/>
    </source>
</evidence>
<protein>
    <recommendedName>
        <fullName evidence="11">Iron-sulfur clusters transporter ATM1, mitochondrial</fullName>
    </recommendedName>
    <alternativeName>
        <fullName evidence="12">Iron-sulfur clusters transporter atm1, mitochondrial</fullName>
    </alternativeName>
</protein>
<dbReference type="GO" id="GO:0005524">
    <property type="term" value="F:ATP binding"/>
    <property type="evidence" value="ECO:0007669"/>
    <property type="project" value="UniProtKB-KW"/>
</dbReference>
<evidence type="ECO:0000256" key="13">
    <source>
        <dbReference type="SAM" id="Phobius"/>
    </source>
</evidence>
<evidence type="ECO:0000259" key="15">
    <source>
        <dbReference type="PROSITE" id="PS50929"/>
    </source>
</evidence>
<keyword evidence="5" id="KW-0547">Nucleotide-binding</keyword>
<comment type="subcellular location">
    <subcellularLocation>
        <location evidence="1">Mitochondrion membrane</location>
        <topology evidence="1">Multi-pass membrane protein</topology>
    </subcellularLocation>
</comment>
<evidence type="ECO:0000256" key="7">
    <source>
        <dbReference type="ARBA" id="ARBA00022967"/>
    </source>
</evidence>
<dbReference type="InterPro" id="IPR036640">
    <property type="entry name" value="ABC1_TM_sf"/>
</dbReference>
<keyword evidence="6" id="KW-0067">ATP-binding</keyword>
<dbReference type="PROSITE" id="PS50893">
    <property type="entry name" value="ABC_TRANSPORTER_2"/>
    <property type="match status" value="1"/>
</dbReference>
<dbReference type="PROSITE" id="PS50929">
    <property type="entry name" value="ABC_TM1F"/>
    <property type="match status" value="1"/>
</dbReference>
<gene>
    <name evidence="16" type="primary">ATM1_2</name>
    <name evidence="16" type="ORF">HK099_006522</name>
</gene>
<dbReference type="GO" id="GO:0005743">
    <property type="term" value="C:mitochondrial inner membrane"/>
    <property type="evidence" value="ECO:0007669"/>
    <property type="project" value="TreeGrafter"/>
</dbReference>
<dbReference type="Pfam" id="PF00005">
    <property type="entry name" value="ABC_tran"/>
    <property type="match status" value="1"/>
</dbReference>
<dbReference type="Gene3D" id="3.40.50.300">
    <property type="entry name" value="P-loop containing nucleotide triphosphate hydrolases"/>
    <property type="match status" value="1"/>
</dbReference>
<evidence type="ECO:0000256" key="8">
    <source>
        <dbReference type="ARBA" id="ARBA00022989"/>
    </source>
</evidence>
<evidence type="ECO:0000256" key="4">
    <source>
        <dbReference type="ARBA" id="ARBA00022692"/>
    </source>
</evidence>